<dbReference type="PROSITE" id="PS01130">
    <property type="entry name" value="SLC26A"/>
    <property type="match status" value="1"/>
</dbReference>
<gene>
    <name evidence="8" type="ORF">BS50DRAFT_533570</name>
</gene>
<dbReference type="CDD" id="cd07042">
    <property type="entry name" value="STAS_SulP_like_sulfate_transporter"/>
    <property type="match status" value="1"/>
</dbReference>
<feature type="transmembrane region" description="Helical" evidence="6">
    <location>
        <begin position="88"/>
        <end position="108"/>
    </location>
</feature>
<dbReference type="OrthoDB" id="288203at2759"/>
<evidence type="ECO:0000256" key="2">
    <source>
        <dbReference type="ARBA" id="ARBA00022692"/>
    </source>
</evidence>
<dbReference type="EMBL" id="KZ678143">
    <property type="protein sequence ID" value="PSN61678.1"/>
    <property type="molecule type" value="Genomic_DNA"/>
</dbReference>
<name>A0A2T2N9G3_CORCC</name>
<organism evidence="8 9">
    <name type="scientific">Corynespora cassiicola Philippines</name>
    <dbReference type="NCBI Taxonomy" id="1448308"/>
    <lineage>
        <taxon>Eukaryota</taxon>
        <taxon>Fungi</taxon>
        <taxon>Dikarya</taxon>
        <taxon>Ascomycota</taxon>
        <taxon>Pezizomycotina</taxon>
        <taxon>Dothideomycetes</taxon>
        <taxon>Pleosporomycetidae</taxon>
        <taxon>Pleosporales</taxon>
        <taxon>Corynesporascaceae</taxon>
        <taxon>Corynespora</taxon>
    </lineage>
</organism>
<comment type="subcellular location">
    <subcellularLocation>
        <location evidence="1">Membrane</location>
        <topology evidence="1">Multi-pass membrane protein</topology>
    </subcellularLocation>
</comment>
<proteinExistence type="predicted"/>
<reference evidence="8 9" key="1">
    <citation type="journal article" date="2018" name="Front. Microbiol.">
        <title>Genome-Wide Analysis of Corynespora cassiicola Leaf Fall Disease Putative Effectors.</title>
        <authorList>
            <person name="Lopez D."/>
            <person name="Ribeiro S."/>
            <person name="Label P."/>
            <person name="Fumanal B."/>
            <person name="Venisse J.S."/>
            <person name="Kohler A."/>
            <person name="de Oliveira R.R."/>
            <person name="Labutti K."/>
            <person name="Lipzen A."/>
            <person name="Lail K."/>
            <person name="Bauer D."/>
            <person name="Ohm R.A."/>
            <person name="Barry K.W."/>
            <person name="Spatafora J."/>
            <person name="Grigoriev I.V."/>
            <person name="Martin F.M."/>
            <person name="Pujade-Renaud V."/>
        </authorList>
    </citation>
    <scope>NUCLEOTIDE SEQUENCE [LARGE SCALE GENOMIC DNA]</scope>
    <source>
        <strain evidence="8 9">Philippines</strain>
    </source>
</reference>
<keyword evidence="9" id="KW-1185">Reference proteome</keyword>
<evidence type="ECO:0000256" key="3">
    <source>
        <dbReference type="ARBA" id="ARBA00022989"/>
    </source>
</evidence>
<dbReference type="AlphaFoldDB" id="A0A2T2N9G3"/>
<feature type="transmembrane region" description="Helical" evidence="6">
    <location>
        <begin position="283"/>
        <end position="302"/>
    </location>
</feature>
<keyword evidence="4 6" id="KW-0472">Membrane</keyword>
<feature type="region of interest" description="Disordered" evidence="5">
    <location>
        <begin position="741"/>
        <end position="774"/>
    </location>
</feature>
<dbReference type="Pfam" id="PF01740">
    <property type="entry name" value="STAS"/>
    <property type="match status" value="1"/>
</dbReference>
<feature type="transmembrane region" description="Helical" evidence="6">
    <location>
        <begin position="137"/>
        <end position="156"/>
    </location>
</feature>
<keyword evidence="2 6" id="KW-0812">Transmembrane</keyword>
<feature type="transmembrane region" description="Helical" evidence="6">
    <location>
        <begin position="245"/>
        <end position="262"/>
    </location>
</feature>
<feature type="transmembrane region" description="Helical" evidence="6">
    <location>
        <begin position="114"/>
        <end position="130"/>
    </location>
</feature>
<dbReference type="PANTHER" id="PTHR11814">
    <property type="entry name" value="SULFATE TRANSPORTER"/>
    <property type="match status" value="1"/>
</dbReference>
<evidence type="ECO:0000256" key="4">
    <source>
        <dbReference type="ARBA" id="ARBA00023136"/>
    </source>
</evidence>
<evidence type="ECO:0000313" key="9">
    <source>
        <dbReference type="Proteomes" id="UP000240883"/>
    </source>
</evidence>
<feature type="transmembrane region" description="Helical" evidence="6">
    <location>
        <begin position="202"/>
        <end position="225"/>
    </location>
</feature>
<feature type="transmembrane region" description="Helical" evidence="6">
    <location>
        <begin position="335"/>
        <end position="358"/>
    </location>
</feature>
<feature type="transmembrane region" description="Helical" evidence="6">
    <location>
        <begin position="168"/>
        <end position="190"/>
    </location>
</feature>
<dbReference type="InterPro" id="IPR002645">
    <property type="entry name" value="STAS_dom"/>
</dbReference>
<feature type="transmembrane region" description="Helical" evidence="6">
    <location>
        <begin position="379"/>
        <end position="403"/>
    </location>
</feature>
<feature type="compositionally biased region" description="Basic and acidic residues" evidence="5">
    <location>
        <begin position="758"/>
        <end position="774"/>
    </location>
</feature>
<evidence type="ECO:0000256" key="6">
    <source>
        <dbReference type="SAM" id="Phobius"/>
    </source>
</evidence>
<evidence type="ECO:0000259" key="7">
    <source>
        <dbReference type="PROSITE" id="PS50801"/>
    </source>
</evidence>
<dbReference type="NCBIfam" id="TIGR00815">
    <property type="entry name" value="sulP"/>
    <property type="match status" value="1"/>
</dbReference>
<dbReference type="STRING" id="1448308.A0A2T2N9G3"/>
<dbReference type="GO" id="GO:0008271">
    <property type="term" value="F:secondary active sulfate transmembrane transporter activity"/>
    <property type="evidence" value="ECO:0007669"/>
    <property type="project" value="InterPro"/>
</dbReference>
<dbReference type="Gene3D" id="3.30.750.24">
    <property type="entry name" value="STAS domain"/>
    <property type="match status" value="1"/>
</dbReference>
<dbReference type="InterPro" id="IPR018045">
    <property type="entry name" value="S04_transporter_CS"/>
</dbReference>
<dbReference type="PROSITE" id="PS50801">
    <property type="entry name" value="STAS"/>
    <property type="match status" value="1"/>
</dbReference>
<sequence length="819" mass="90226">MSGKRMRDFLVTKVLHIDTSERTEEHEALVAAAKDTVGDTFIEEDPSVTEWIHGLVPTQQGAVDYARGVFPSASWTRRYNLHWMMGDAIAGITCGLVVVPQAMAYALLARLTPAYGLYTSFTGAALYWLFGTSKDIVIGTTAVGSLLVGGVISKVDAERPGVYHPQDIAHTLSFLAGVILLFLGLFRLGWIIEFIPYIPINAFVTSASITIMSTQVPVALGISGINTREAPYKVISNTLKGLPNAKLDAAIGLTSIALLFLIRDVCAKMELRQPSKKRMWSMISSLRLTFTVLLYTFISWLVHRDLPKDQDKFRIVGTIEKGFKYASVPKLDRELISLVVPELPAIVIILIVEHIAIAKSFGRIFGYTVIPSQEILAQGVANVLSPFVGGYVCTGSFGASAVLSKAGVRTPLAGLFSAMVLVLALYALTAVFYYIPNAALAGLIIHATCNLITPPKSLYKYWHLSPLELIIWIVGVVLALFTNLEVSIYATVALSFALLLVRLARTPGRFGGRVRVSRVTRKQSFNRSADSAVASSASSSVSSFVASKPEKSRDVYLPLRKCSHNPRVKVEPPHPGIFIYSFSENFNYINQAQHMDHLLTHILGNTRRTQADDGVPLKDRLWSDAPPPKMDETNTLPVLRAVVLDFSAVNIIDVTSIQGLIDLRNTLDRYAAPNIVEWHFAGLHNRWTRRALAFAGFGYPAASNADKLGNWCPAYTVATSLAGATLDDKRRRELEELEIHARDEERSRSSSELPLQGEGRKISKEEGRPRTEISEKTIMMQPLYGVGRPFFHIDLVDAVDTAVRDAKRQEEIESCPRNG</sequence>
<protein>
    <submittedName>
        <fullName evidence="8">Sulfate permease-like protein</fullName>
    </submittedName>
</protein>
<evidence type="ECO:0000256" key="5">
    <source>
        <dbReference type="SAM" id="MobiDB-lite"/>
    </source>
</evidence>
<accession>A0A2T2N9G3</accession>
<feature type="domain" description="STAS" evidence="7">
    <location>
        <begin position="575"/>
        <end position="697"/>
    </location>
</feature>
<dbReference type="InterPro" id="IPR011547">
    <property type="entry name" value="SLC26A/SulP_dom"/>
</dbReference>
<dbReference type="GO" id="GO:0016020">
    <property type="term" value="C:membrane"/>
    <property type="evidence" value="ECO:0007669"/>
    <property type="project" value="UniProtKB-SubCell"/>
</dbReference>
<evidence type="ECO:0000256" key="1">
    <source>
        <dbReference type="ARBA" id="ARBA00004141"/>
    </source>
</evidence>
<feature type="transmembrane region" description="Helical" evidence="6">
    <location>
        <begin position="415"/>
        <end position="435"/>
    </location>
</feature>
<dbReference type="Proteomes" id="UP000240883">
    <property type="component" value="Unassembled WGS sequence"/>
</dbReference>
<keyword evidence="3 6" id="KW-1133">Transmembrane helix</keyword>
<dbReference type="Pfam" id="PF00916">
    <property type="entry name" value="Sulfate_transp"/>
    <property type="match status" value="1"/>
</dbReference>
<feature type="transmembrane region" description="Helical" evidence="6">
    <location>
        <begin position="461"/>
        <end position="481"/>
    </location>
</feature>
<dbReference type="InterPro" id="IPR001902">
    <property type="entry name" value="SLC26A/SulP_fam"/>
</dbReference>
<evidence type="ECO:0000313" key="8">
    <source>
        <dbReference type="EMBL" id="PSN61678.1"/>
    </source>
</evidence>
<dbReference type="InterPro" id="IPR036513">
    <property type="entry name" value="STAS_dom_sf"/>
</dbReference>